<dbReference type="InterPro" id="IPR027417">
    <property type="entry name" value="P-loop_NTPase"/>
</dbReference>
<keyword evidence="7 14" id="KW-0547">Nucleotide-binding</keyword>
<dbReference type="RefSeq" id="WP_074930903.1">
    <property type="nucleotide sequence ID" value="NZ_FORI01000003.1"/>
</dbReference>
<dbReference type="InterPro" id="IPR038157">
    <property type="entry name" value="FeoA_core_dom"/>
</dbReference>
<feature type="binding site" evidence="15">
    <location>
        <position position="159"/>
    </location>
    <ligand>
        <name>Mg(2+)</name>
        <dbReference type="ChEBI" id="CHEBI:18420"/>
        <label>2</label>
    </ligand>
</feature>
<evidence type="ECO:0000256" key="13">
    <source>
        <dbReference type="NCBIfam" id="TIGR00437"/>
    </source>
</evidence>
<keyword evidence="11 14" id="KW-0342">GTP-binding</keyword>
<gene>
    <name evidence="18" type="ORF">SAMN04487775_10346</name>
</gene>
<proteinExistence type="inferred from homology"/>
<protein>
    <recommendedName>
        <fullName evidence="13 16">Ferrous iron transport protein B</fullName>
    </recommendedName>
</protein>
<keyword evidence="15" id="KW-0460">Magnesium</keyword>
<keyword evidence="10" id="KW-0406">Ion transport</keyword>
<feature type="transmembrane region" description="Helical" evidence="16">
    <location>
        <begin position="750"/>
        <end position="770"/>
    </location>
</feature>
<keyword evidence="6 16" id="KW-0812">Transmembrane</keyword>
<evidence type="ECO:0000256" key="3">
    <source>
        <dbReference type="ARBA" id="ARBA00022475"/>
    </source>
</evidence>
<feature type="binding site" evidence="15">
    <location>
        <position position="163"/>
    </location>
    <ligand>
        <name>Mg(2+)</name>
        <dbReference type="ChEBI" id="CHEBI:18420"/>
        <label>2</label>
    </ligand>
</feature>
<organism evidence="18 19">
    <name type="scientific">Treponema bryantii</name>
    <dbReference type="NCBI Taxonomy" id="163"/>
    <lineage>
        <taxon>Bacteria</taxon>
        <taxon>Pseudomonadati</taxon>
        <taxon>Spirochaetota</taxon>
        <taxon>Spirochaetia</taxon>
        <taxon>Spirochaetales</taxon>
        <taxon>Treponemataceae</taxon>
        <taxon>Treponema</taxon>
    </lineage>
</organism>
<dbReference type="SMART" id="SM00899">
    <property type="entry name" value="FeoA"/>
    <property type="match status" value="1"/>
</dbReference>
<feature type="transmembrane region" description="Helical" evidence="16">
    <location>
        <begin position="658"/>
        <end position="676"/>
    </location>
</feature>
<evidence type="ECO:0000256" key="8">
    <source>
        <dbReference type="ARBA" id="ARBA00022989"/>
    </source>
</evidence>
<dbReference type="FunFam" id="3.40.50.300:FF:000426">
    <property type="entry name" value="Ferrous iron transport protein B"/>
    <property type="match status" value="1"/>
</dbReference>
<dbReference type="Pfam" id="PF04023">
    <property type="entry name" value="FeoA"/>
    <property type="match status" value="1"/>
</dbReference>
<dbReference type="GO" id="GO:0005886">
    <property type="term" value="C:plasma membrane"/>
    <property type="evidence" value="ECO:0007669"/>
    <property type="project" value="UniProtKB-SubCell"/>
</dbReference>
<dbReference type="GO" id="GO:0005525">
    <property type="term" value="F:GTP binding"/>
    <property type="evidence" value="ECO:0007669"/>
    <property type="project" value="UniProtKB-KW"/>
</dbReference>
<keyword evidence="19" id="KW-1185">Reference proteome</keyword>
<evidence type="ECO:0000256" key="11">
    <source>
        <dbReference type="ARBA" id="ARBA00023134"/>
    </source>
</evidence>
<evidence type="ECO:0000256" key="10">
    <source>
        <dbReference type="ARBA" id="ARBA00023065"/>
    </source>
</evidence>
<feature type="domain" description="FeoB-type G" evidence="17">
    <location>
        <begin position="141"/>
        <end position="302"/>
    </location>
</feature>
<dbReference type="GO" id="GO:0046914">
    <property type="term" value="F:transition metal ion binding"/>
    <property type="evidence" value="ECO:0007669"/>
    <property type="project" value="InterPro"/>
</dbReference>
<feature type="binding site" evidence="15">
    <location>
        <position position="162"/>
    </location>
    <ligand>
        <name>Mg(2+)</name>
        <dbReference type="ChEBI" id="CHEBI:18420"/>
        <label>2</label>
    </ligand>
</feature>
<dbReference type="Pfam" id="PF07664">
    <property type="entry name" value="FeoB_C"/>
    <property type="match status" value="1"/>
</dbReference>
<evidence type="ECO:0000256" key="4">
    <source>
        <dbReference type="ARBA" id="ARBA00022496"/>
    </source>
</evidence>
<dbReference type="Gene3D" id="2.30.30.90">
    <property type="match status" value="1"/>
</dbReference>
<comment type="function">
    <text evidence="16">Probable transporter of a GTP-driven Fe(2+) uptake system.</text>
</comment>
<accession>A0A1I3JHT8</accession>
<dbReference type="Pfam" id="PF17910">
    <property type="entry name" value="FeoB_Cyto"/>
    <property type="match status" value="1"/>
</dbReference>
<dbReference type="InterPro" id="IPR041069">
    <property type="entry name" value="FeoB_Cyto"/>
</dbReference>
<sequence>MTLKDLAIGESARVSKTGGNGELRQHFLDMGVIPGTVITKIKLAPLGDPIEFDVNGYELTMRLADAEKIEVETESSVVECPSGRIETTTNSKKVVSTLRPGSGPAGSTTVGTYKSTAHPGLGEGGKFHAKGDGDPLPDETLLTYALVGNQNSGKTTLFNQLTGSNQHVGNFPGVTVDRKDGAIRGQPNTLVTDLPGIYSMSPYSNEEIISRNFVLNEKPRGIINIVDATNIHRNLYLTMQLLEMDVPMVVALNMMDEVTGNGGSIDVNKMEELLGVPVVPISAAKNQGVDELIKHAIHVAHFQEKPLRQDFCDENDSGGAVHRALHAVIHLIQDHAVKAGIPVRFAASKLLEGDKRILYALDLDVNEKEILEHISLQMEAERGLDRSAAIADMRYSYIKNVCSQTVRKPHESRERIRSQKIDTLLTGKYTAIPFFILIMALVFFLTFNVIGAFLQGLLETGIDALTGLVDTGLTAMGTNEVLHALIIDGIFTGVGSVLSFLPIIVTLFFFLSLLEDSGYIARVAFVMDTMLRKIGLSGRSIVPLLIGFGCTVPAVMSTRILPSERDRKMTILLTPFMSCTAKLPIYAFFTAAFFPKHGGLIMTGLYLLGIICGILNALLYRKTLFKGEPVPFVMELPNYRLPSPKNVGQLLWEKAKDFLERAFTVIFMATIVIWFLQSFNLHLSLVEDSSQSILAKIAGLIEPIFRPLGLGDWRICTSLISGVMAKESVVSTLQILFDGGVNTALSPVSAASLLVFSLLYCPCIAAVASVKRELGTKWACAVAFWQCAIAWICAFIVCLIGGLF</sequence>
<evidence type="ECO:0000256" key="1">
    <source>
        <dbReference type="ARBA" id="ARBA00004429"/>
    </source>
</evidence>
<keyword evidence="8 16" id="KW-1133">Transmembrane helix</keyword>
<keyword evidence="4 16" id="KW-0410">Iron transport</keyword>
<evidence type="ECO:0000313" key="19">
    <source>
        <dbReference type="Proteomes" id="UP000182737"/>
    </source>
</evidence>
<evidence type="ECO:0000256" key="15">
    <source>
        <dbReference type="PIRSR" id="PIRSR603373-2"/>
    </source>
</evidence>
<feature type="binding site" evidence="14">
    <location>
        <begin position="173"/>
        <end position="177"/>
    </location>
    <ligand>
        <name>GTP</name>
        <dbReference type="ChEBI" id="CHEBI:37565"/>
        <label>1</label>
    </ligand>
</feature>
<dbReference type="PRINTS" id="PR00326">
    <property type="entry name" value="GTP1OBG"/>
</dbReference>
<dbReference type="Gene3D" id="3.40.50.300">
    <property type="entry name" value="P-loop containing nucleotide triphosphate hydrolases"/>
    <property type="match status" value="1"/>
</dbReference>
<feature type="transmembrane region" description="Helical" evidence="16">
    <location>
        <begin position="490"/>
        <end position="514"/>
    </location>
</feature>
<feature type="transmembrane region" description="Helical" evidence="16">
    <location>
        <begin position="600"/>
        <end position="619"/>
    </location>
</feature>
<comment type="similarity">
    <text evidence="16">Belongs to the TRAFAC class TrmE-Era-EngA-EngB-Septin-like GTPase superfamily. FeoB GTPase (TC 9.A.8) family.</text>
</comment>
<evidence type="ECO:0000256" key="14">
    <source>
        <dbReference type="PIRSR" id="PIRSR603373-1"/>
    </source>
</evidence>
<dbReference type="PANTHER" id="PTHR43185">
    <property type="entry name" value="FERROUS IRON TRANSPORT PROTEIN B"/>
    <property type="match status" value="1"/>
</dbReference>
<comment type="subcellular location">
    <subcellularLocation>
        <location evidence="1 16">Cell inner membrane</location>
        <topology evidence="1 16">Multi-pass membrane protein</topology>
    </subcellularLocation>
</comment>
<feature type="binding site" evidence="14">
    <location>
        <begin position="253"/>
        <end position="256"/>
    </location>
    <ligand>
        <name>GTP</name>
        <dbReference type="ChEBI" id="CHEBI:37565"/>
        <label>1</label>
    </ligand>
</feature>
<dbReference type="InterPro" id="IPR030389">
    <property type="entry name" value="G_FEOB_dom"/>
</dbReference>
<dbReference type="InterPro" id="IPR011642">
    <property type="entry name" value="Gate_dom"/>
</dbReference>
<dbReference type="Pfam" id="PF02421">
    <property type="entry name" value="FeoB_N"/>
    <property type="match status" value="1"/>
</dbReference>
<reference evidence="19" key="1">
    <citation type="submission" date="2016-10" db="EMBL/GenBank/DDBJ databases">
        <authorList>
            <person name="Varghese N."/>
            <person name="Submissions S."/>
        </authorList>
    </citation>
    <scope>NUCLEOTIDE SEQUENCE [LARGE SCALE GENOMIC DNA]</scope>
    <source>
        <strain evidence="19">XBD1002</strain>
    </source>
</reference>
<dbReference type="OrthoDB" id="9809127at2"/>
<keyword evidence="2 16" id="KW-0813">Transport</keyword>
<evidence type="ECO:0000313" key="18">
    <source>
        <dbReference type="EMBL" id="SFI59821.1"/>
    </source>
</evidence>
<feature type="binding site" evidence="14">
    <location>
        <begin position="148"/>
        <end position="155"/>
    </location>
    <ligand>
        <name>GTP</name>
        <dbReference type="ChEBI" id="CHEBI:37565"/>
        <label>1</label>
    </ligand>
</feature>
<keyword evidence="9 16" id="KW-0408">Iron</keyword>
<evidence type="ECO:0000256" key="6">
    <source>
        <dbReference type="ARBA" id="ARBA00022692"/>
    </source>
</evidence>
<dbReference type="Gene3D" id="1.10.287.1770">
    <property type="match status" value="1"/>
</dbReference>
<feature type="transmembrane region" description="Helical" evidence="16">
    <location>
        <begin position="534"/>
        <end position="557"/>
    </location>
</feature>
<evidence type="ECO:0000256" key="5">
    <source>
        <dbReference type="ARBA" id="ARBA00022519"/>
    </source>
</evidence>
<feature type="binding site" evidence="14">
    <location>
        <begin position="193"/>
        <end position="196"/>
    </location>
    <ligand>
        <name>GTP</name>
        <dbReference type="ChEBI" id="CHEBI:37565"/>
        <label>1</label>
    </ligand>
</feature>
<dbReference type="SUPFAM" id="SSF52540">
    <property type="entry name" value="P-loop containing nucleoside triphosphate hydrolases"/>
    <property type="match status" value="1"/>
</dbReference>
<dbReference type="InterPro" id="IPR006073">
    <property type="entry name" value="GTP-bd"/>
</dbReference>
<dbReference type="PROSITE" id="PS51711">
    <property type="entry name" value="G_FEOB"/>
    <property type="match status" value="1"/>
</dbReference>
<dbReference type="EMBL" id="FORI01000003">
    <property type="protein sequence ID" value="SFI59821.1"/>
    <property type="molecule type" value="Genomic_DNA"/>
</dbReference>
<name>A0A1I3JHT8_9SPIR</name>
<evidence type="ECO:0000256" key="16">
    <source>
        <dbReference type="RuleBase" id="RU362098"/>
    </source>
</evidence>
<feature type="binding site" evidence="14">
    <location>
        <begin position="282"/>
        <end position="284"/>
    </location>
    <ligand>
        <name>GTP</name>
        <dbReference type="ChEBI" id="CHEBI:37565"/>
        <label>1</label>
    </ligand>
</feature>
<dbReference type="InterPro" id="IPR050860">
    <property type="entry name" value="FeoB_GTPase"/>
</dbReference>
<dbReference type="InterPro" id="IPR011640">
    <property type="entry name" value="Fe2_transport_prot_B_C"/>
</dbReference>
<keyword evidence="3" id="KW-1003">Cell membrane</keyword>
<evidence type="ECO:0000256" key="7">
    <source>
        <dbReference type="ARBA" id="ARBA00022741"/>
    </source>
</evidence>
<dbReference type="InterPro" id="IPR008988">
    <property type="entry name" value="Transcriptional_repressor_C"/>
</dbReference>
<evidence type="ECO:0000256" key="2">
    <source>
        <dbReference type="ARBA" id="ARBA00022448"/>
    </source>
</evidence>
<dbReference type="CDD" id="cd01879">
    <property type="entry name" value="FeoB"/>
    <property type="match status" value="1"/>
</dbReference>
<feature type="transmembrane region" description="Helical" evidence="16">
    <location>
        <begin position="431"/>
        <end position="454"/>
    </location>
</feature>
<evidence type="ECO:0000256" key="12">
    <source>
        <dbReference type="ARBA" id="ARBA00023136"/>
    </source>
</evidence>
<keyword evidence="5" id="KW-0997">Cell inner membrane</keyword>
<dbReference type="InterPro" id="IPR007167">
    <property type="entry name" value="Fe-transptr_FeoA-like"/>
</dbReference>
<dbReference type="AlphaFoldDB" id="A0A1I3JHT8"/>
<feature type="transmembrane region" description="Helical" evidence="16">
    <location>
        <begin position="782"/>
        <end position="803"/>
    </location>
</feature>
<dbReference type="Pfam" id="PF07670">
    <property type="entry name" value="Gate"/>
    <property type="match status" value="2"/>
</dbReference>
<dbReference type="SUPFAM" id="SSF50037">
    <property type="entry name" value="C-terminal domain of transcriptional repressors"/>
    <property type="match status" value="1"/>
</dbReference>
<dbReference type="Proteomes" id="UP000182737">
    <property type="component" value="Unassembled WGS sequence"/>
</dbReference>
<evidence type="ECO:0000259" key="17">
    <source>
        <dbReference type="PROSITE" id="PS51711"/>
    </source>
</evidence>
<keyword evidence="12 16" id="KW-0472">Membrane</keyword>
<feature type="transmembrane region" description="Helical" evidence="16">
    <location>
        <begin position="569"/>
        <end position="594"/>
    </location>
</feature>
<dbReference type="PANTHER" id="PTHR43185:SF1">
    <property type="entry name" value="FE(2+) TRANSPORTER FEOB"/>
    <property type="match status" value="1"/>
</dbReference>
<dbReference type="NCBIfam" id="TIGR00437">
    <property type="entry name" value="feoB"/>
    <property type="match status" value="1"/>
</dbReference>
<evidence type="ECO:0000256" key="9">
    <source>
        <dbReference type="ARBA" id="ARBA00023004"/>
    </source>
</evidence>
<dbReference type="InterPro" id="IPR003373">
    <property type="entry name" value="Fe2_transport_prot-B"/>
</dbReference>
<keyword evidence="15" id="KW-0479">Metal-binding</keyword>
<dbReference type="GO" id="GO:0015093">
    <property type="term" value="F:ferrous iron transmembrane transporter activity"/>
    <property type="evidence" value="ECO:0007669"/>
    <property type="project" value="UniProtKB-UniRule"/>
</dbReference>